<evidence type="ECO:0000256" key="1">
    <source>
        <dbReference type="ARBA" id="ARBA00022491"/>
    </source>
</evidence>
<dbReference type="Gene3D" id="1.10.10.60">
    <property type="entry name" value="Homeodomain-like"/>
    <property type="match status" value="1"/>
</dbReference>
<reference evidence="8 9" key="1">
    <citation type="submission" date="2017-06" db="EMBL/GenBank/DDBJ databases">
        <title>Herbaspirillum phytohormonus sp. nov., isolated from the root nodule of Robinia pseudoacacia in lead-zinc mine.</title>
        <authorList>
            <person name="Fan M."/>
            <person name="Lin Y."/>
        </authorList>
    </citation>
    <scope>NUCLEOTIDE SEQUENCE [LARGE SCALE GENOMIC DNA]</scope>
    <source>
        <strain evidence="8 9">HZ10</strain>
    </source>
</reference>
<name>A0A246WQ10_9BURK</name>
<proteinExistence type="predicted"/>
<dbReference type="GO" id="GO:0003700">
    <property type="term" value="F:DNA-binding transcription factor activity"/>
    <property type="evidence" value="ECO:0007669"/>
    <property type="project" value="InterPro"/>
</dbReference>
<keyword evidence="3" id="KW-0238">DNA-binding</keyword>
<comment type="caution">
    <text evidence="8">The sequence shown here is derived from an EMBL/GenBank/DDBJ whole genome shotgun (WGS) entry which is preliminary data.</text>
</comment>
<dbReference type="AlphaFoldDB" id="A0A246WQ10"/>
<dbReference type="RefSeq" id="WP_088751573.1">
    <property type="nucleotide sequence ID" value="NZ_NJGU01000007.1"/>
</dbReference>
<dbReference type="EMBL" id="NJGU01000007">
    <property type="protein sequence ID" value="OWY28475.1"/>
    <property type="molecule type" value="Genomic_DNA"/>
</dbReference>
<dbReference type="InterPro" id="IPR011051">
    <property type="entry name" value="RmlC_Cupin_sf"/>
</dbReference>
<dbReference type="PANTHER" id="PTHR11019">
    <property type="entry name" value="HTH-TYPE TRANSCRIPTIONAL REGULATOR NIMR"/>
    <property type="match status" value="1"/>
</dbReference>
<dbReference type="FunFam" id="1.10.10.60:FF:000132">
    <property type="entry name" value="AraC family transcriptional regulator"/>
    <property type="match status" value="1"/>
</dbReference>
<keyword evidence="1" id="KW-0678">Repressor</keyword>
<dbReference type="Pfam" id="PF12833">
    <property type="entry name" value="HTH_18"/>
    <property type="match status" value="1"/>
</dbReference>
<evidence type="ECO:0000313" key="8">
    <source>
        <dbReference type="EMBL" id="OWY28475.1"/>
    </source>
</evidence>
<evidence type="ECO:0000256" key="4">
    <source>
        <dbReference type="ARBA" id="ARBA00023159"/>
    </source>
</evidence>
<dbReference type="InterPro" id="IPR003313">
    <property type="entry name" value="AraC-bd"/>
</dbReference>
<keyword evidence="5" id="KW-0804">Transcription</keyword>
<evidence type="ECO:0000256" key="2">
    <source>
        <dbReference type="ARBA" id="ARBA00023015"/>
    </source>
</evidence>
<dbReference type="SUPFAM" id="SSF46689">
    <property type="entry name" value="Homeodomain-like"/>
    <property type="match status" value="1"/>
</dbReference>
<sequence>MTPERLKQKIARAALIGGDDPPLVALAGRQSDPRESGPHHHATGQLMGLLSGLLSVRTHMGAWVLPTTRAVWIPPSHVHAARSHGPFEGWAVYVSPAACGALPDQPRVIATTALLREAVLRAAQWDIGPLAPQRQRLAAVILDEIGAAPADTFMLPMPADARLQGIARALVGEPAHSRTLEQWAQWAHVAPRTLSRRFVEETGLNFTAWRQRARLLRALELLAGGMPVTAIAPELGYDNPSAFIALFKRTFGTTPGRYLVANLPQI</sequence>
<dbReference type="SMART" id="SM00342">
    <property type="entry name" value="HTH_ARAC"/>
    <property type="match status" value="1"/>
</dbReference>
<dbReference type="InterPro" id="IPR018060">
    <property type="entry name" value="HTH_AraC"/>
</dbReference>
<accession>A0A246WQ10</accession>
<dbReference type="PRINTS" id="PR00032">
    <property type="entry name" value="HTHARAC"/>
</dbReference>
<dbReference type="PANTHER" id="PTHR11019:SF159">
    <property type="entry name" value="TRANSCRIPTIONAL REGULATOR-RELATED"/>
    <property type="match status" value="1"/>
</dbReference>
<evidence type="ECO:0000256" key="3">
    <source>
        <dbReference type="ARBA" id="ARBA00023125"/>
    </source>
</evidence>
<dbReference type="Proteomes" id="UP000197596">
    <property type="component" value="Unassembled WGS sequence"/>
</dbReference>
<dbReference type="Pfam" id="PF02311">
    <property type="entry name" value="AraC_binding"/>
    <property type="match status" value="1"/>
</dbReference>
<feature type="region of interest" description="Disordered" evidence="6">
    <location>
        <begin position="22"/>
        <end position="42"/>
    </location>
</feature>
<organism evidence="8 9">
    <name type="scientific">Herbaspirillum robiniae</name>
    <dbReference type="NCBI Taxonomy" id="2014887"/>
    <lineage>
        <taxon>Bacteria</taxon>
        <taxon>Pseudomonadati</taxon>
        <taxon>Pseudomonadota</taxon>
        <taxon>Betaproteobacteria</taxon>
        <taxon>Burkholderiales</taxon>
        <taxon>Oxalobacteraceae</taxon>
        <taxon>Herbaspirillum</taxon>
    </lineage>
</organism>
<evidence type="ECO:0000313" key="9">
    <source>
        <dbReference type="Proteomes" id="UP000197596"/>
    </source>
</evidence>
<dbReference type="CDD" id="cd06124">
    <property type="entry name" value="cupin_NimR-like_N"/>
    <property type="match status" value="1"/>
</dbReference>
<evidence type="ECO:0000259" key="7">
    <source>
        <dbReference type="PROSITE" id="PS01124"/>
    </source>
</evidence>
<dbReference type="PROSITE" id="PS01124">
    <property type="entry name" value="HTH_ARAC_FAMILY_2"/>
    <property type="match status" value="1"/>
</dbReference>
<feature type="domain" description="HTH araC/xylS-type" evidence="7">
    <location>
        <begin position="164"/>
        <end position="261"/>
    </location>
</feature>
<evidence type="ECO:0000256" key="5">
    <source>
        <dbReference type="ARBA" id="ARBA00023163"/>
    </source>
</evidence>
<evidence type="ECO:0000256" key="6">
    <source>
        <dbReference type="SAM" id="MobiDB-lite"/>
    </source>
</evidence>
<dbReference type="InterPro" id="IPR009057">
    <property type="entry name" value="Homeodomain-like_sf"/>
</dbReference>
<protein>
    <submittedName>
        <fullName evidence="8">AraC family transcriptional regulator</fullName>
    </submittedName>
</protein>
<keyword evidence="4" id="KW-0010">Activator</keyword>
<gene>
    <name evidence="8" type="ORF">CEJ42_14675</name>
</gene>
<dbReference type="GO" id="GO:0043565">
    <property type="term" value="F:sequence-specific DNA binding"/>
    <property type="evidence" value="ECO:0007669"/>
    <property type="project" value="InterPro"/>
</dbReference>
<keyword evidence="2" id="KW-0805">Transcription regulation</keyword>
<dbReference type="InterPro" id="IPR020449">
    <property type="entry name" value="Tscrpt_reg_AraC-type_HTH"/>
</dbReference>
<dbReference type="SUPFAM" id="SSF51182">
    <property type="entry name" value="RmlC-like cupins"/>
    <property type="match status" value="1"/>
</dbReference>